<protein>
    <submittedName>
        <fullName evidence="8">Uncharacterized protein</fullName>
    </submittedName>
</protein>
<evidence type="ECO:0000259" key="6">
    <source>
        <dbReference type="Pfam" id="PF04112"/>
    </source>
</evidence>
<gene>
    <name evidence="8" type="ORF">BC938DRAFT_471527</name>
</gene>
<organism evidence="8 9">
    <name type="scientific">Jimgerdemannia flammicorona</name>
    <dbReference type="NCBI Taxonomy" id="994334"/>
    <lineage>
        <taxon>Eukaryota</taxon>
        <taxon>Fungi</taxon>
        <taxon>Fungi incertae sedis</taxon>
        <taxon>Mucoromycota</taxon>
        <taxon>Mucoromycotina</taxon>
        <taxon>Endogonomycetes</taxon>
        <taxon>Endogonales</taxon>
        <taxon>Endogonaceae</taxon>
        <taxon>Jimgerdemannia</taxon>
    </lineage>
</organism>
<dbReference type="EMBL" id="RBNJ01011767">
    <property type="protein sequence ID" value="RUS25875.1"/>
    <property type="molecule type" value="Genomic_DNA"/>
</dbReference>
<dbReference type="AlphaFoldDB" id="A0A433Q7Y1"/>
<feature type="non-terminal residue" evidence="8">
    <location>
        <position position="1"/>
    </location>
</feature>
<feature type="domain" description="Peptidase S9 prolyl oligopeptidase catalytic" evidence="5">
    <location>
        <begin position="47"/>
        <end position="157"/>
    </location>
</feature>
<evidence type="ECO:0000256" key="1">
    <source>
        <dbReference type="ARBA" id="ARBA00004496"/>
    </source>
</evidence>
<evidence type="ECO:0000256" key="4">
    <source>
        <dbReference type="SAM" id="MobiDB-lite"/>
    </source>
</evidence>
<dbReference type="GO" id="GO:0006508">
    <property type="term" value="P:proteolysis"/>
    <property type="evidence" value="ECO:0007669"/>
    <property type="project" value="InterPro"/>
</dbReference>
<evidence type="ECO:0000256" key="3">
    <source>
        <dbReference type="ARBA" id="ARBA00022490"/>
    </source>
</evidence>
<keyword evidence="9" id="KW-1185">Reference proteome</keyword>
<dbReference type="Pfam" id="PF25789">
    <property type="entry name" value="TPR_NAA35"/>
    <property type="match status" value="1"/>
</dbReference>
<dbReference type="GO" id="GO:0008236">
    <property type="term" value="F:serine-type peptidase activity"/>
    <property type="evidence" value="ECO:0007669"/>
    <property type="project" value="InterPro"/>
</dbReference>
<dbReference type="SUPFAM" id="SSF53474">
    <property type="entry name" value="alpha/beta-Hydrolases"/>
    <property type="match status" value="1"/>
</dbReference>
<dbReference type="Proteomes" id="UP000274822">
    <property type="component" value="Unassembled WGS sequence"/>
</dbReference>
<feature type="domain" description="NAA35-like N-terminal" evidence="6">
    <location>
        <begin position="428"/>
        <end position="524"/>
    </location>
</feature>
<evidence type="ECO:0000259" key="5">
    <source>
        <dbReference type="Pfam" id="PF00326"/>
    </source>
</evidence>
<feature type="compositionally biased region" description="Polar residues" evidence="4">
    <location>
        <begin position="955"/>
        <end position="970"/>
    </location>
</feature>
<accession>A0A433Q7Y1</accession>
<keyword evidence="3" id="KW-0963">Cytoplasm</keyword>
<dbReference type="Pfam" id="PF00326">
    <property type="entry name" value="Peptidase_S9"/>
    <property type="match status" value="1"/>
</dbReference>
<dbReference type="InterPro" id="IPR001375">
    <property type="entry name" value="Peptidase_S9_cat"/>
</dbReference>
<comment type="caution">
    <text evidence="8">The sequence shown here is derived from an EMBL/GenBank/DDBJ whole genome shotgun (WGS) entry which is preliminary data.</text>
</comment>
<feature type="compositionally biased region" description="Basic residues" evidence="4">
    <location>
        <begin position="247"/>
        <end position="262"/>
    </location>
</feature>
<feature type="region of interest" description="Disordered" evidence="4">
    <location>
        <begin position="940"/>
        <end position="971"/>
    </location>
</feature>
<dbReference type="Pfam" id="PF04112">
    <property type="entry name" value="Mak10"/>
    <property type="match status" value="2"/>
</dbReference>
<dbReference type="InterPro" id="IPR029058">
    <property type="entry name" value="AB_hydrolase_fold"/>
</dbReference>
<name>A0A433Q7Y1_9FUNG</name>
<dbReference type="GO" id="GO:0031417">
    <property type="term" value="C:NatC complex"/>
    <property type="evidence" value="ECO:0007669"/>
    <property type="project" value="InterPro"/>
</dbReference>
<sequence>FIELNGVEILPPDFDASRKYPVLFRVYGGPGSQMVSHRFQLDWSSFVASNKGLSYIVVMVDGRGTGFKGRKFKVAVRGRLGELETIDQVNAGRHWASLDYVDPTRMAIWGWVCGLSRVLKFASYGGYMTSKVVEANDGVFTTAMAVAPVTDWIFYGRFLVWLRISELCLHWFTSLSHPVHFQNSAVLVDMLTQGSIRGYRTQFYTDNDHSINTDNANREIYHLLTTFLWESFGGEHFQRDQAEMRQFGHHHKRDIRPSHRRPNSSDQTKLQPIPRRPIPAAPMERHNLLPSGGIHRCAGAPPCDLRTRLMIFREHCNSSFRPHVKRHDMSLLNQTDFEIGQLVHLESFSLYEAMSAIEIMDPKMDTGMVLKDGTHRVFDPSARLSEQEVIFVIDRFLCCEVGMKAQLTLKERSRSLILNLGQSPTPEYQMTWLTGQSLSQTIFTCLYCHHVFSLTPESLTAEKTQDDPAPQLVYLVLKGYIVATVKCCMLIWREMIKGNIYEEEDFTVSLFGLSLQENYLESDVLNVLEDAMTWLEEVKKQQQATDSTRHLDALLDRLRLRRSYLLALIHLSKPNCVEYSEARRELARASDYLRDGVIGDTMEEGVEVEGAFDPNINRKLAAHTPPRPITLLANKQALDNLGGLINRLESICKVVEFTSVGSLLNFIVFFAAQKPAPCAFSRSKLNVRATLDFASPPATPLPSTFYSELRVAGTRPISWLVRDAVLDFSRPPTWWFGIGRDKPPDSSSNEQQYMEVKELVNRFLDRAARPFKVRMFVSCLQSFIDNVKTQCHNRARLRRMLCKLLNDWESLQDEAEQMDAQLHMLAKIDPVVLGLDTTNGEASYPYYLSSWVFHQKLAMMEEVLFLGFELELYGAHEYLMVYWYLDYVLQCHYQHFERVAAHTEAAEQFAMAKTVRPVTQVAQGSCEFVSINNGFSADTRKSKKYKKPKAPSILSHASNSNKTDDASSSEPLPAMPEIIPLQMLNVARQELCRGIYRAILGFAKTDHLRQPLLRFDHEPTRFAHRFKMFAKLISPAWLKYEDFAKSADTTDIEAPDLLLAAQQNFQTAKSTLEGLISMKSSDLRTDFCHAEFTKDMQALARTCIANNIAIQVVGRDVARERKVKMEFKFHHWYPVFTIV</sequence>
<evidence type="ECO:0000259" key="7">
    <source>
        <dbReference type="Pfam" id="PF25789"/>
    </source>
</evidence>
<evidence type="ECO:0000313" key="9">
    <source>
        <dbReference type="Proteomes" id="UP000274822"/>
    </source>
</evidence>
<feature type="domain" description="NAA35-like TPR repeats" evidence="7">
    <location>
        <begin position="651"/>
        <end position="1135"/>
    </location>
</feature>
<feature type="region of interest" description="Disordered" evidence="4">
    <location>
        <begin position="246"/>
        <end position="277"/>
    </location>
</feature>
<proteinExistence type="inferred from homology"/>
<evidence type="ECO:0000313" key="8">
    <source>
        <dbReference type="EMBL" id="RUS25875.1"/>
    </source>
</evidence>
<comment type="subcellular location">
    <subcellularLocation>
        <location evidence="1">Cytoplasm</location>
    </subcellularLocation>
</comment>
<dbReference type="Gene3D" id="3.40.50.1820">
    <property type="entry name" value="alpha/beta hydrolase"/>
    <property type="match status" value="1"/>
</dbReference>
<evidence type="ECO:0000256" key="2">
    <source>
        <dbReference type="ARBA" id="ARBA00006289"/>
    </source>
</evidence>
<dbReference type="PANTHER" id="PTHR21373:SF0">
    <property type="entry name" value="N-ALPHA-ACETYLTRANSFERASE 35, NATC AUXILIARY SUBUNIT"/>
    <property type="match status" value="1"/>
</dbReference>
<dbReference type="InterPro" id="IPR007244">
    <property type="entry name" value="Naa35_N"/>
</dbReference>
<dbReference type="PANTHER" id="PTHR21373">
    <property type="entry name" value="GLUCOSE REPRESSIBLE PROTEIN MAK10"/>
    <property type="match status" value="1"/>
</dbReference>
<reference evidence="8 9" key="1">
    <citation type="journal article" date="2018" name="New Phytol.">
        <title>Phylogenomics of Endogonaceae and evolution of mycorrhizas within Mucoromycota.</title>
        <authorList>
            <person name="Chang Y."/>
            <person name="Desiro A."/>
            <person name="Na H."/>
            <person name="Sandor L."/>
            <person name="Lipzen A."/>
            <person name="Clum A."/>
            <person name="Barry K."/>
            <person name="Grigoriev I.V."/>
            <person name="Martin F.M."/>
            <person name="Stajich J.E."/>
            <person name="Smith M.E."/>
            <person name="Bonito G."/>
            <person name="Spatafora J.W."/>
        </authorList>
    </citation>
    <scope>NUCLEOTIDE SEQUENCE [LARGE SCALE GENOMIC DNA]</scope>
    <source>
        <strain evidence="8 9">AD002</strain>
    </source>
</reference>
<dbReference type="InterPro" id="IPR057982">
    <property type="entry name" value="TPR_NAA35"/>
</dbReference>
<dbReference type="InterPro" id="IPR057983">
    <property type="entry name" value="NAA35-like_N"/>
</dbReference>
<feature type="domain" description="NAA35-like N-terminal" evidence="6">
    <location>
        <begin position="340"/>
        <end position="402"/>
    </location>
</feature>
<comment type="similarity">
    <text evidence="2">Belongs to the MAK10 family.</text>
</comment>